<protein>
    <submittedName>
        <fullName evidence="8">Site-specific recombinase XerD</fullName>
    </submittedName>
</protein>
<dbReference type="AntiFam" id="ANF00012">
    <property type="entry name" value="tRNA translation"/>
</dbReference>
<gene>
    <name evidence="8" type="ORF">SAMN04488085_11627</name>
</gene>
<dbReference type="Proteomes" id="UP000199152">
    <property type="component" value="Unassembled WGS sequence"/>
</dbReference>
<evidence type="ECO:0000313" key="8">
    <source>
        <dbReference type="EMBL" id="SFL71725.1"/>
    </source>
</evidence>
<feature type="compositionally biased region" description="Polar residues" evidence="5">
    <location>
        <begin position="438"/>
        <end position="448"/>
    </location>
</feature>
<evidence type="ECO:0000259" key="7">
    <source>
        <dbReference type="PROSITE" id="PS51900"/>
    </source>
</evidence>
<sequence>MAGRASNGESTIYKGADGRWHGYVSVGFTLDGTLDRRHVSSKKRGVVVAKVRELERKRDAGTITDTSTPTVGAWLEHWLTTIAPRRVRQRTLESYESAVRRHLVPGIGRHRLDRLRPEHLDGLYTALLNDGYSPATVLRHHRILSRALTVAVQRGHVPRNVAALVDPPAQQPSDLATALDLGEARAVLEAAATVRNSARWTVALALGLRQSEALALQWKDIDLLNNTLMVRRSIHRVRGGGLIYEEPKSKRSQRTLALPLPLVAELHRHKAAQLGERMLAGSEWHDEDLVFAQPNGRPIDKKSDYDEWTRLLQKAGVRHVRLHDGRHTAATLLLTENVHPRVVMELLGHSQMRTTMDIYSHVMPALAREAADRMGALLLTTKGRQTATTTATRDDSGRPPEGERPGHRGGAEGTRTPDPHTASVVRYQLRHSPVPTRSGVSGPSTTVQGRCGRPAQGVEMRGVVLPTATAQGQPCFICAIRRWLPKGSRSPKSMP</sequence>
<dbReference type="Gene3D" id="1.10.150.130">
    <property type="match status" value="1"/>
</dbReference>
<keyword evidence="2 4" id="KW-0238">DNA-binding</keyword>
<keyword evidence="3" id="KW-0233">DNA recombination</keyword>
<evidence type="ECO:0000256" key="4">
    <source>
        <dbReference type="PROSITE-ProRule" id="PRU01248"/>
    </source>
</evidence>
<dbReference type="PROSITE" id="PS51898">
    <property type="entry name" value="TYR_RECOMBINASE"/>
    <property type="match status" value="1"/>
</dbReference>
<evidence type="ECO:0000259" key="6">
    <source>
        <dbReference type="PROSITE" id="PS51898"/>
    </source>
</evidence>
<reference evidence="8 9" key="1">
    <citation type="submission" date="2016-10" db="EMBL/GenBank/DDBJ databases">
        <authorList>
            <person name="de Groot N.N."/>
        </authorList>
    </citation>
    <scope>NUCLEOTIDE SEQUENCE [LARGE SCALE GENOMIC DNA]</scope>
    <source>
        <strain evidence="8 9">DSM 45317</strain>
    </source>
</reference>
<keyword evidence="1" id="KW-0229">DNA integration</keyword>
<dbReference type="InParanoid" id="A0A1I4JYV2"/>
<dbReference type="CDD" id="cd01189">
    <property type="entry name" value="INT_ICEBs1_C_like"/>
    <property type="match status" value="1"/>
</dbReference>
<dbReference type="InterPro" id="IPR013762">
    <property type="entry name" value="Integrase-like_cat_sf"/>
</dbReference>
<dbReference type="STRING" id="504800.SAMN04488085_11627"/>
<evidence type="ECO:0000256" key="2">
    <source>
        <dbReference type="ARBA" id="ARBA00023125"/>
    </source>
</evidence>
<feature type="domain" description="Tyr recombinase" evidence="6">
    <location>
        <begin position="174"/>
        <end position="372"/>
    </location>
</feature>
<dbReference type="PANTHER" id="PTHR30349">
    <property type="entry name" value="PHAGE INTEGRASE-RELATED"/>
    <property type="match status" value="1"/>
</dbReference>
<evidence type="ECO:0000256" key="5">
    <source>
        <dbReference type="SAM" id="MobiDB-lite"/>
    </source>
</evidence>
<dbReference type="Pfam" id="PF00589">
    <property type="entry name" value="Phage_integrase"/>
    <property type="match status" value="1"/>
</dbReference>
<feature type="region of interest" description="Disordered" evidence="5">
    <location>
        <begin position="380"/>
        <end position="452"/>
    </location>
</feature>
<dbReference type="GO" id="GO:0003677">
    <property type="term" value="F:DNA binding"/>
    <property type="evidence" value="ECO:0007669"/>
    <property type="project" value="UniProtKB-UniRule"/>
</dbReference>
<feature type="domain" description="Core-binding (CB)" evidence="7">
    <location>
        <begin position="69"/>
        <end position="152"/>
    </location>
</feature>
<dbReference type="EMBL" id="FOSW01000016">
    <property type="protein sequence ID" value="SFL71725.1"/>
    <property type="molecule type" value="Genomic_DNA"/>
</dbReference>
<evidence type="ECO:0000256" key="3">
    <source>
        <dbReference type="ARBA" id="ARBA00023172"/>
    </source>
</evidence>
<dbReference type="AlphaFoldDB" id="A0A1I4JYV2"/>
<evidence type="ECO:0000256" key="1">
    <source>
        <dbReference type="ARBA" id="ARBA00022908"/>
    </source>
</evidence>
<dbReference type="InterPro" id="IPR004107">
    <property type="entry name" value="Integrase_SAM-like_N"/>
</dbReference>
<feature type="compositionally biased region" description="Basic and acidic residues" evidence="5">
    <location>
        <begin position="392"/>
        <end position="418"/>
    </location>
</feature>
<dbReference type="GO" id="GO:0006310">
    <property type="term" value="P:DNA recombination"/>
    <property type="evidence" value="ECO:0007669"/>
    <property type="project" value="UniProtKB-KW"/>
</dbReference>
<keyword evidence="9" id="KW-1185">Reference proteome</keyword>
<dbReference type="InterPro" id="IPR010998">
    <property type="entry name" value="Integrase_recombinase_N"/>
</dbReference>
<dbReference type="PROSITE" id="PS51900">
    <property type="entry name" value="CB"/>
    <property type="match status" value="1"/>
</dbReference>
<dbReference type="SUPFAM" id="SSF56349">
    <property type="entry name" value="DNA breaking-rejoining enzymes"/>
    <property type="match status" value="1"/>
</dbReference>
<dbReference type="Gene3D" id="1.10.443.10">
    <property type="entry name" value="Intergrase catalytic core"/>
    <property type="match status" value="1"/>
</dbReference>
<dbReference type="PANTHER" id="PTHR30349:SF91">
    <property type="entry name" value="INTA PROTEIN"/>
    <property type="match status" value="1"/>
</dbReference>
<dbReference type="InterPro" id="IPR011010">
    <property type="entry name" value="DNA_brk_join_enz"/>
</dbReference>
<dbReference type="Pfam" id="PF14659">
    <property type="entry name" value="Phage_int_SAM_3"/>
    <property type="match status" value="1"/>
</dbReference>
<proteinExistence type="predicted"/>
<feature type="compositionally biased region" description="Low complexity" evidence="5">
    <location>
        <begin position="380"/>
        <end position="391"/>
    </location>
</feature>
<dbReference type="GO" id="GO:0015074">
    <property type="term" value="P:DNA integration"/>
    <property type="evidence" value="ECO:0007669"/>
    <property type="project" value="UniProtKB-KW"/>
</dbReference>
<accession>A0A1I4JYV2</accession>
<dbReference type="InterPro" id="IPR002104">
    <property type="entry name" value="Integrase_catalytic"/>
</dbReference>
<organism evidence="8 9">
    <name type="scientific">Geodermatophilus ruber</name>
    <dbReference type="NCBI Taxonomy" id="504800"/>
    <lineage>
        <taxon>Bacteria</taxon>
        <taxon>Bacillati</taxon>
        <taxon>Actinomycetota</taxon>
        <taxon>Actinomycetes</taxon>
        <taxon>Geodermatophilales</taxon>
        <taxon>Geodermatophilaceae</taxon>
        <taxon>Geodermatophilus</taxon>
    </lineage>
</organism>
<evidence type="ECO:0000313" key="9">
    <source>
        <dbReference type="Proteomes" id="UP000199152"/>
    </source>
</evidence>
<dbReference type="InterPro" id="IPR050090">
    <property type="entry name" value="Tyrosine_recombinase_XerCD"/>
</dbReference>
<dbReference type="InterPro" id="IPR044068">
    <property type="entry name" value="CB"/>
</dbReference>
<name>A0A1I4JYV2_9ACTN</name>